<comment type="caution">
    <text evidence="11">The sequence shown here is derived from an EMBL/GenBank/DDBJ whole genome shotgun (WGS) entry which is preliminary data.</text>
</comment>
<dbReference type="InterPro" id="IPR035996">
    <property type="entry name" value="4pyrrol_Methylase_sf"/>
</dbReference>
<dbReference type="Gene3D" id="3.40.1010.10">
    <property type="entry name" value="Cobalt-precorrin-4 Transmethylase, Domain 1"/>
    <property type="match status" value="1"/>
</dbReference>
<evidence type="ECO:0000256" key="6">
    <source>
        <dbReference type="ARBA" id="ARBA00023244"/>
    </source>
</evidence>
<reference evidence="11 12" key="1">
    <citation type="submission" date="2018-04" db="EMBL/GenBank/DDBJ databases">
        <title>Thalassorhabdus spongiae gen. nov., sp. nov., isolated from a marine sponge in South-West Iceland.</title>
        <authorList>
            <person name="Knobloch S."/>
            <person name="Daussin A."/>
            <person name="Johannsson R."/>
            <person name="Marteinsson V.T."/>
        </authorList>
    </citation>
    <scope>NUCLEOTIDE SEQUENCE [LARGE SCALE GENOMIC DNA]</scope>
    <source>
        <strain evidence="11 12">Hp12</strain>
    </source>
</reference>
<dbReference type="InterPro" id="IPR050161">
    <property type="entry name" value="Siro_Cobalamin_biosynth"/>
</dbReference>
<name>A0A2V1GVJ7_9GAMM</name>
<dbReference type="InterPro" id="IPR036108">
    <property type="entry name" value="4pyrrol_syn_uPrphyn_synt_sf"/>
</dbReference>
<evidence type="ECO:0000256" key="9">
    <source>
        <dbReference type="RuleBase" id="RU003960"/>
    </source>
</evidence>
<gene>
    <name evidence="11" type="primary">cobA</name>
    <name evidence="11" type="ORF">DC094_20650</name>
</gene>
<dbReference type="SUPFAM" id="SSF69618">
    <property type="entry name" value="HemD-like"/>
    <property type="match status" value="1"/>
</dbReference>
<dbReference type="NCBIfam" id="NF004790">
    <property type="entry name" value="PRK06136.1"/>
    <property type="match status" value="1"/>
</dbReference>
<comment type="pathway">
    <text evidence="8">Cofactor biosynthesis; adenosylcobalamin biosynthesis; precorrin-2 from uroporphyrinogen III: step 1/1.</text>
</comment>
<sequence length="463" mass="50962">MSKAQINKGKVYLAGGGPGDPGLLPRRTLDLMSRVDVICYDALINPALLALAPEDADMEAVGYRGYNGGIVYGMHPRVIELANQGKSVLRLKAGDPFIFGRGTEECRDLNDHQIPFEIIPGITAGLGASVYAGFPLTSGGMASDVTLASGHMSSTALTSWESMGKGSGTLVLYMASKKIDKCVDRLVKNGRNPQTPVIHISAATSAEQVETEGTLETIAEKIAALNNENPAIIIVGEVVGLRSEMNWRAKLPMNQQRVLIAGRNLHTMQAALEDMGAISMSLPLWTPEYLIDSIRWKNICSEKVIAFADRQSACAFKRALPEFGLDIRKLAGIRLIACGEHSYNVLKEIGLTDTEQMSKSELPKDALLLHGPRSVGNHSKCLQVWQRKALKQRFRLERADKVYVDDRFSLEALCQLQEFDKIKGATWYTRHKTLIPLGEKYGLDFRYIKNAPQKEMAVEMSEN</sequence>
<dbReference type="SUPFAM" id="SSF53790">
    <property type="entry name" value="Tetrapyrrole methylase"/>
    <property type="match status" value="1"/>
</dbReference>
<dbReference type="Proteomes" id="UP000244906">
    <property type="component" value="Unassembled WGS sequence"/>
</dbReference>
<keyword evidence="3 9" id="KW-0489">Methyltransferase</keyword>
<dbReference type="RefSeq" id="WP_116689017.1">
    <property type="nucleotide sequence ID" value="NZ_CAWNYD010000014.1"/>
</dbReference>
<dbReference type="InterPro" id="IPR014777">
    <property type="entry name" value="4pyrrole_Mease_sub1"/>
</dbReference>
<keyword evidence="12" id="KW-1185">Reference proteome</keyword>
<dbReference type="GO" id="GO:0004851">
    <property type="term" value="F:uroporphyrin-III C-methyltransferase activity"/>
    <property type="evidence" value="ECO:0007669"/>
    <property type="project" value="UniProtKB-EC"/>
</dbReference>
<dbReference type="Gene3D" id="3.30.950.10">
    <property type="entry name" value="Methyltransferase, Cobalt-precorrin-4 Transmethylase, Domain 2"/>
    <property type="match status" value="1"/>
</dbReference>
<evidence type="ECO:0000256" key="2">
    <source>
        <dbReference type="ARBA" id="ARBA00012162"/>
    </source>
</evidence>
<evidence type="ECO:0000256" key="3">
    <source>
        <dbReference type="ARBA" id="ARBA00022603"/>
    </source>
</evidence>
<dbReference type="AlphaFoldDB" id="A0A2V1GVJ7"/>
<evidence type="ECO:0000256" key="5">
    <source>
        <dbReference type="ARBA" id="ARBA00022691"/>
    </source>
</evidence>
<evidence type="ECO:0000256" key="4">
    <source>
        <dbReference type="ARBA" id="ARBA00022679"/>
    </source>
</evidence>
<dbReference type="CDD" id="cd11642">
    <property type="entry name" value="SUMT"/>
    <property type="match status" value="1"/>
</dbReference>
<feature type="domain" description="Tetrapyrrole methylase" evidence="10">
    <location>
        <begin position="10"/>
        <end position="218"/>
    </location>
</feature>
<dbReference type="Pfam" id="PF00590">
    <property type="entry name" value="TP_methylase"/>
    <property type="match status" value="1"/>
</dbReference>
<evidence type="ECO:0000256" key="8">
    <source>
        <dbReference type="ARBA" id="ARBA00060548"/>
    </source>
</evidence>
<dbReference type="EC" id="2.1.1.107" evidence="2"/>
<dbReference type="NCBIfam" id="TIGR01469">
    <property type="entry name" value="cobA_cysG_Cterm"/>
    <property type="match status" value="1"/>
</dbReference>
<dbReference type="PANTHER" id="PTHR45790:SF3">
    <property type="entry name" value="S-ADENOSYL-L-METHIONINE-DEPENDENT UROPORPHYRINOGEN III METHYLTRANSFERASE, CHLOROPLASTIC"/>
    <property type="match status" value="1"/>
</dbReference>
<evidence type="ECO:0000259" key="10">
    <source>
        <dbReference type="Pfam" id="PF00590"/>
    </source>
</evidence>
<dbReference type="PROSITE" id="PS00840">
    <property type="entry name" value="SUMT_2"/>
    <property type="match status" value="1"/>
</dbReference>
<dbReference type="InterPro" id="IPR014776">
    <property type="entry name" value="4pyrrole_Mease_sub2"/>
</dbReference>
<evidence type="ECO:0000256" key="1">
    <source>
        <dbReference type="ARBA" id="ARBA00005879"/>
    </source>
</evidence>
<keyword evidence="4 9" id="KW-0808">Transferase</keyword>
<evidence type="ECO:0000313" key="12">
    <source>
        <dbReference type="Proteomes" id="UP000244906"/>
    </source>
</evidence>
<dbReference type="InterPro" id="IPR006366">
    <property type="entry name" value="CobA/CysG_C"/>
</dbReference>
<keyword evidence="6" id="KW-0627">Porphyrin biosynthesis</keyword>
<evidence type="ECO:0000256" key="7">
    <source>
        <dbReference type="ARBA" id="ARBA00025705"/>
    </source>
</evidence>
<dbReference type="GO" id="GO:0032259">
    <property type="term" value="P:methylation"/>
    <property type="evidence" value="ECO:0007669"/>
    <property type="project" value="UniProtKB-KW"/>
</dbReference>
<dbReference type="GO" id="GO:0019354">
    <property type="term" value="P:siroheme biosynthetic process"/>
    <property type="evidence" value="ECO:0007669"/>
    <property type="project" value="UniProtKB-UniPathway"/>
</dbReference>
<dbReference type="FunFam" id="3.40.1010.10:FF:000001">
    <property type="entry name" value="Siroheme synthase"/>
    <property type="match status" value="1"/>
</dbReference>
<comment type="similarity">
    <text evidence="1 9">Belongs to the precorrin methyltransferase family.</text>
</comment>
<dbReference type="PANTHER" id="PTHR45790">
    <property type="entry name" value="SIROHEME SYNTHASE-RELATED"/>
    <property type="match status" value="1"/>
</dbReference>
<dbReference type="InterPro" id="IPR000878">
    <property type="entry name" value="4pyrrol_Mease"/>
</dbReference>
<keyword evidence="5" id="KW-0949">S-adenosyl-L-methionine</keyword>
<protein>
    <recommendedName>
        <fullName evidence="2">uroporphyrinogen-III C-methyltransferase</fullName>
        <ecNumber evidence="2">2.1.1.107</ecNumber>
    </recommendedName>
</protein>
<dbReference type="EMBL" id="QDDL01000014">
    <property type="protein sequence ID" value="PVZ63933.1"/>
    <property type="molecule type" value="Genomic_DNA"/>
</dbReference>
<organism evidence="11 12">
    <name type="scientific">Pelagibaculum spongiae</name>
    <dbReference type="NCBI Taxonomy" id="2080658"/>
    <lineage>
        <taxon>Bacteria</taxon>
        <taxon>Pseudomonadati</taxon>
        <taxon>Pseudomonadota</taxon>
        <taxon>Gammaproteobacteria</taxon>
        <taxon>Oceanospirillales</taxon>
        <taxon>Pelagibaculum</taxon>
    </lineage>
</organism>
<dbReference type="OrthoDB" id="9815856at2"/>
<dbReference type="InterPro" id="IPR003043">
    <property type="entry name" value="Uropor_MeTrfase_CS"/>
</dbReference>
<dbReference type="UniPathway" id="UPA00262">
    <property type="reaction ID" value="UER00211"/>
</dbReference>
<evidence type="ECO:0000313" key="11">
    <source>
        <dbReference type="EMBL" id="PVZ63933.1"/>
    </source>
</evidence>
<accession>A0A2V1GVJ7</accession>
<proteinExistence type="inferred from homology"/>
<dbReference type="GO" id="GO:0004852">
    <property type="term" value="F:uroporphyrinogen-III synthase activity"/>
    <property type="evidence" value="ECO:0007669"/>
    <property type="project" value="InterPro"/>
</dbReference>
<comment type="pathway">
    <text evidence="7">Porphyrin-containing compound metabolism; siroheme biosynthesis; precorrin-2 from uroporphyrinogen III: step 1/1.</text>
</comment>